<dbReference type="Pfam" id="PF00392">
    <property type="entry name" value="GntR"/>
    <property type="match status" value="1"/>
</dbReference>
<dbReference type="PRINTS" id="PR00035">
    <property type="entry name" value="HTHGNTR"/>
</dbReference>
<dbReference type="PROSITE" id="PS50949">
    <property type="entry name" value="HTH_GNTR"/>
    <property type="match status" value="1"/>
</dbReference>
<gene>
    <name evidence="5" type="ORF">FHX37_2889</name>
</gene>
<dbReference type="SUPFAM" id="SSF46785">
    <property type="entry name" value="Winged helix' DNA-binding domain"/>
    <property type="match status" value="1"/>
</dbReference>
<evidence type="ECO:0000256" key="3">
    <source>
        <dbReference type="ARBA" id="ARBA00023163"/>
    </source>
</evidence>
<feature type="domain" description="HTH gntR-type" evidence="4">
    <location>
        <begin position="2"/>
        <end position="70"/>
    </location>
</feature>
<dbReference type="PANTHER" id="PTHR44846:SF17">
    <property type="entry name" value="GNTR-FAMILY TRANSCRIPTIONAL REGULATOR"/>
    <property type="match status" value="1"/>
</dbReference>
<accession>A0A543NM41</accession>
<dbReference type="InterPro" id="IPR000524">
    <property type="entry name" value="Tscrpt_reg_HTH_GntR"/>
</dbReference>
<evidence type="ECO:0000259" key="4">
    <source>
        <dbReference type="PROSITE" id="PS50949"/>
    </source>
</evidence>
<dbReference type="Pfam" id="PF07702">
    <property type="entry name" value="UTRA"/>
    <property type="match status" value="1"/>
</dbReference>
<dbReference type="GO" id="GO:0003700">
    <property type="term" value="F:DNA-binding transcription factor activity"/>
    <property type="evidence" value="ECO:0007669"/>
    <property type="project" value="InterPro"/>
</dbReference>
<dbReference type="InterPro" id="IPR011663">
    <property type="entry name" value="UTRA"/>
</dbReference>
<dbReference type="InterPro" id="IPR036388">
    <property type="entry name" value="WH-like_DNA-bd_sf"/>
</dbReference>
<comment type="caution">
    <text evidence="5">The sequence shown here is derived from an EMBL/GenBank/DDBJ whole genome shotgun (WGS) entry which is preliminary data.</text>
</comment>
<reference evidence="5 6" key="1">
    <citation type="submission" date="2019-06" db="EMBL/GenBank/DDBJ databases">
        <title>Sequencing the genomes of 1000 actinobacteria strains.</title>
        <authorList>
            <person name="Klenk H.-P."/>
        </authorList>
    </citation>
    <scope>NUCLEOTIDE SEQUENCE [LARGE SCALE GENOMIC DNA]</scope>
    <source>
        <strain evidence="5 6">DSM 45015</strain>
    </source>
</reference>
<organism evidence="5 6">
    <name type="scientific">Haloactinospora alba</name>
    <dbReference type="NCBI Taxonomy" id="405555"/>
    <lineage>
        <taxon>Bacteria</taxon>
        <taxon>Bacillati</taxon>
        <taxon>Actinomycetota</taxon>
        <taxon>Actinomycetes</taxon>
        <taxon>Streptosporangiales</taxon>
        <taxon>Nocardiopsidaceae</taxon>
        <taxon>Haloactinospora</taxon>
    </lineage>
</organism>
<name>A0A543NM41_9ACTN</name>
<dbReference type="AlphaFoldDB" id="A0A543NM41"/>
<dbReference type="PANTHER" id="PTHR44846">
    <property type="entry name" value="MANNOSYL-D-GLYCERATE TRANSPORT/METABOLISM SYSTEM REPRESSOR MNGR-RELATED"/>
    <property type="match status" value="1"/>
</dbReference>
<dbReference type="RefSeq" id="WP_141924343.1">
    <property type="nucleotide sequence ID" value="NZ_VFQC01000001.1"/>
</dbReference>
<dbReference type="InterPro" id="IPR050679">
    <property type="entry name" value="Bact_HTH_transcr_reg"/>
</dbReference>
<dbReference type="CDD" id="cd07377">
    <property type="entry name" value="WHTH_GntR"/>
    <property type="match status" value="1"/>
</dbReference>
<evidence type="ECO:0000256" key="2">
    <source>
        <dbReference type="ARBA" id="ARBA00023125"/>
    </source>
</evidence>
<proteinExistence type="predicted"/>
<dbReference type="OrthoDB" id="3214900at2"/>
<keyword evidence="2" id="KW-0238">DNA-binding</keyword>
<dbReference type="InterPro" id="IPR036390">
    <property type="entry name" value="WH_DNA-bd_sf"/>
</dbReference>
<dbReference type="EMBL" id="VFQC01000001">
    <property type="protein sequence ID" value="TQN32901.1"/>
    <property type="molecule type" value="Genomic_DNA"/>
</dbReference>
<dbReference type="SUPFAM" id="SSF64288">
    <property type="entry name" value="Chorismate lyase-like"/>
    <property type="match status" value="1"/>
</dbReference>
<keyword evidence="3" id="KW-0804">Transcription</keyword>
<evidence type="ECO:0000313" key="6">
    <source>
        <dbReference type="Proteomes" id="UP000317422"/>
    </source>
</evidence>
<keyword evidence="6" id="KW-1185">Reference proteome</keyword>
<dbReference type="Proteomes" id="UP000317422">
    <property type="component" value="Unassembled WGS sequence"/>
</dbReference>
<protein>
    <submittedName>
        <fullName evidence="5">GntR family transcriptional regulator</fullName>
    </submittedName>
</protein>
<dbReference type="GO" id="GO:0045892">
    <property type="term" value="P:negative regulation of DNA-templated transcription"/>
    <property type="evidence" value="ECO:0007669"/>
    <property type="project" value="TreeGrafter"/>
</dbReference>
<evidence type="ECO:0000256" key="1">
    <source>
        <dbReference type="ARBA" id="ARBA00023015"/>
    </source>
</evidence>
<dbReference type="SMART" id="SM00866">
    <property type="entry name" value="UTRA"/>
    <property type="match status" value="1"/>
</dbReference>
<dbReference type="GO" id="GO:0003677">
    <property type="term" value="F:DNA binding"/>
    <property type="evidence" value="ECO:0007669"/>
    <property type="project" value="UniProtKB-KW"/>
</dbReference>
<evidence type="ECO:0000313" key="5">
    <source>
        <dbReference type="EMBL" id="TQN32901.1"/>
    </source>
</evidence>
<dbReference type="SMART" id="SM00345">
    <property type="entry name" value="HTH_GNTR"/>
    <property type="match status" value="1"/>
</dbReference>
<dbReference type="InterPro" id="IPR028978">
    <property type="entry name" value="Chorismate_lyase_/UTRA_dom_sf"/>
</dbReference>
<sequence length="265" mass="29702">MEPRHLEIAQELMEEIDTGRYTPGAALPTEDQLMGRYGTSRNTIRRALQELAGRGRIDTKQGSGSRVRSYKPTTHLASTLPGISDDERYTQYADRLKHEQGLEPEQQLQVLVEPATGYLASLLNLDPSDAAGFVVTRRCDRFVEGRLWERQLSYYPDHIATHTELMRPDDLPQGTSAVLADLGYPYTSSWDVVGARMPSLRDSTLFGLGPGIPLLVHERMSYSGTTPVRFTKTLMPADRHQLLYAEGDISPELVRDATDVSIFEH</sequence>
<dbReference type="Gene3D" id="3.40.1410.10">
    <property type="entry name" value="Chorismate lyase-like"/>
    <property type="match status" value="1"/>
</dbReference>
<dbReference type="Gene3D" id="1.10.10.10">
    <property type="entry name" value="Winged helix-like DNA-binding domain superfamily/Winged helix DNA-binding domain"/>
    <property type="match status" value="1"/>
</dbReference>
<keyword evidence="1" id="KW-0805">Transcription regulation</keyword>